<dbReference type="EMBL" id="JBAKFJ010000001">
    <property type="protein sequence ID" value="MEX0385492.1"/>
    <property type="molecule type" value="Genomic_DNA"/>
</dbReference>
<protein>
    <submittedName>
        <fullName evidence="2">STAS domain-containing protein</fullName>
    </submittedName>
</protein>
<dbReference type="PANTHER" id="PTHR35849:SF2">
    <property type="entry name" value="BLR2341 PROTEIN"/>
    <property type="match status" value="1"/>
</dbReference>
<evidence type="ECO:0000259" key="1">
    <source>
        <dbReference type="PROSITE" id="PS50801"/>
    </source>
</evidence>
<dbReference type="SUPFAM" id="SSF52091">
    <property type="entry name" value="SpoIIaa-like"/>
    <property type="match status" value="1"/>
</dbReference>
<dbReference type="InterPro" id="IPR058548">
    <property type="entry name" value="MlaB-like_STAS"/>
</dbReference>
<dbReference type="RefSeq" id="WP_367965977.1">
    <property type="nucleotide sequence ID" value="NZ_JBAKFI010000003.1"/>
</dbReference>
<gene>
    <name evidence="2" type="ORF">V6X64_00595</name>
</gene>
<accession>A0ABV3S6Z6</accession>
<dbReference type="CDD" id="cd07043">
    <property type="entry name" value="STAS_anti-anti-sigma_factors"/>
    <property type="match status" value="1"/>
</dbReference>
<evidence type="ECO:0000313" key="2">
    <source>
        <dbReference type="EMBL" id="MEX0385492.1"/>
    </source>
</evidence>
<feature type="domain" description="STAS" evidence="1">
    <location>
        <begin position="39"/>
        <end position="105"/>
    </location>
</feature>
<dbReference type="InterPro" id="IPR036513">
    <property type="entry name" value="STAS_dom_sf"/>
</dbReference>
<comment type="caution">
    <text evidence="2">The sequence shown here is derived from an EMBL/GenBank/DDBJ whole genome shotgun (WGS) entry which is preliminary data.</text>
</comment>
<reference evidence="2 3" key="1">
    <citation type="submission" date="2024-02" db="EMBL/GenBank/DDBJ databases">
        <title>New especies of Spiribacter isolated from saline water.</title>
        <authorList>
            <person name="Leon M.J."/>
            <person name="De La Haba R."/>
            <person name="Sanchez-Porro C."/>
            <person name="Ventosa A."/>
        </authorList>
    </citation>
    <scope>NUCLEOTIDE SEQUENCE [LARGE SCALE GENOMIC DNA]</scope>
    <source>
        <strain evidence="3">ag22IC4-227</strain>
    </source>
</reference>
<sequence>MNGGRISGGPRAGLRLEGTLRAADAVTLLEALPMADQPLRVDLSDVEAIDSAGLALLLEWQQRLEKAGGSLVVVSPPAALVRLARISGVDTLLTMETNDAGMTAE</sequence>
<name>A0ABV3S6Z6_9GAMM</name>
<evidence type="ECO:0000313" key="3">
    <source>
        <dbReference type="Proteomes" id="UP001556653"/>
    </source>
</evidence>
<keyword evidence="3" id="KW-1185">Reference proteome</keyword>
<dbReference type="InterPro" id="IPR002645">
    <property type="entry name" value="STAS_dom"/>
</dbReference>
<proteinExistence type="predicted"/>
<organism evidence="2 3">
    <name type="scientific">Spiribacter onubensis</name>
    <dbReference type="NCBI Taxonomy" id="3122420"/>
    <lineage>
        <taxon>Bacteria</taxon>
        <taxon>Pseudomonadati</taxon>
        <taxon>Pseudomonadota</taxon>
        <taxon>Gammaproteobacteria</taxon>
        <taxon>Chromatiales</taxon>
        <taxon>Ectothiorhodospiraceae</taxon>
        <taxon>Spiribacter</taxon>
    </lineage>
</organism>
<dbReference type="Gene3D" id="3.30.750.24">
    <property type="entry name" value="STAS domain"/>
    <property type="match status" value="1"/>
</dbReference>
<dbReference type="InterPro" id="IPR052746">
    <property type="entry name" value="MlaB_ABC_Transporter"/>
</dbReference>
<dbReference type="PROSITE" id="PS50801">
    <property type="entry name" value="STAS"/>
    <property type="match status" value="1"/>
</dbReference>
<dbReference type="PANTHER" id="PTHR35849">
    <property type="entry name" value="BLR2341 PROTEIN"/>
    <property type="match status" value="1"/>
</dbReference>
<dbReference type="Proteomes" id="UP001556653">
    <property type="component" value="Unassembled WGS sequence"/>
</dbReference>
<dbReference type="Pfam" id="PF13466">
    <property type="entry name" value="STAS_2"/>
    <property type="match status" value="1"/>
</dbReference>